<dbReference type="Proteomes" id="UP000319576">
    <property type="component" value="Chromosome"/>
</dbReference>
<evidence type="ECO:0000313" key="1">
    <source>
        <dbReference type="EMBL" id="QDU20972.1"/>
    </source>
</evidence>
<protein>
    <submittedName>
        <fullName evidence="1">Uncharacterized protein</fullName>
    </submittedName>
</protein>
<dbReference type="InterPro" id="IPR021388">
    <property type="entry name" value="DUF3024"/>
</dbReference>
<organism evidence="1 2">
    <name type="scientific">Urbifossiella limnaea</name>
    <dbReference type="NCBI Taxonomy" id="2528023"/>
    <lineage>
        <taxon>Bacteria</taxon>
        <taxon>Pseudomonadati</taxon>
        <taxon>Planctomycetota</taxon>
        <taxon>Planctomycetia</taxon>
        <taxon>Gemmatales</taxon>
        <taxon>Gemmataceae</taxon>
        <taxon>Urbifossiella</taxon>
    </lineage>
</organism>
<dbReference type="KEGG" id="uli:ETAA1_29350"/>
<sequence length="137" mass="15695">MAKQKKTWVYSPGLDPRARASDALKAEVERKANELIGTALTPKYVQPPPQNPKFNYVTGLSTKWHGRYFYFVATYACPFPDAASPTFEVNFARLEHTTVGRFNLAYLRHTGKWHQLFAGLTLDECLKSVRDDPWFQP</sequence>
<dbReference type="Pfam" id="PF11225">
    <property type="entry name" value="DUF3024"/>
    <property type="match status" value="1"/>
</dbReference>
<evidence type="ECO:0000313" key="2">
    <source>
        <dbReference type="Proteomes" id="UP000319576"/>
    </source>
</evidence>
<dbReference type="EMBL" id="CP036273">
    <property type="protein sequence ID" value="QDU20972.1"/>
    <property type="molecule type" value="Genomic_DNA"/>
</dbReference>
<proteinExistence type="predicted"/>
<name>A0A517XTZ1_9BACT</name>
<dbReference type="RefSeq" id="WP_202920889.1">
    <property type="nucleotide sequence ID" value="NZ_CP036273.1"/>
</dbReference>
<reference evidence="1 2" key="1">
    <citation type="submission" date="2019-02" db="EMBL/GenBank/DDBJ databases">
        <title>Deep-cultivation of Planctomycetes and their phenomic and genomic characterization uncovers novel biology.</title>
        <authorList>
            <person name="Wiegand S."/>
            <person name="Jogler M."/>
            <person name="Boedeker C."/>
            <person name="Pinto D."/>
            <person name="Vollmers J."/>
            <person name="Rivas-Marin E."/>
            <person name="Kohn T."/>
            <person name="Peeters S.H."/>
            <person name="Heuer A."/>
            <person name="Rast P."/>
            <person name="Oberbeckmann S."/>
            <person name="Bunk B."/>
            <person name="Jeske O."/>
            <person name="Meyerdierks A."/>
            <person name="Storesund J.E."/>
            <person name="Kallscheuer N."/>
            <person name="Luecker S."/>
            <person name="Lage O.M."/>
            <person name="Pohl T."/>
            <person name="Merkel B.J."/>
            <person name="Hornburger P."/>
            <person name="Mueller R.-W."/>
            <person name="Bruemmer F."/>
            <person name="Labrenz M."/>
            <person name="Spormann A.M."/>
            <person name="Op den Camp H."/>
            <person name="Overmann J."/>
            <person name="Amann R."/>
            <person name="Jetten M.S.M."/>
            <person name="Mascher T."/>
            <person name="Medema M.H."/>
            <person name="Devos D.P."/>
            <person name="Kaster A.-K."/>
            <person name="Ovreas L."/>
            <person name="Rohde M."/>
            <person name="Galperin M.Y."/>
            <person name="Jogler C."/>
        </authorList>
    </citation>
    <scope>NUCLEOTIDE SEQUENCE [LARGE SCALE GENOMIC DNA]</scope>
    <source>
        <strain evidence="1 2">ETA_A1</strain>
    </source>
</reference>
<accession>A0A517XTZ1</accession>
<keyword evidence="2" id="KW-1185">Reference proteome</keyword>
<gene>
    <name evidence="1" type="ORF">ETAA1_29350</name>
</gene>
<dbReference type="AlphaFoldDB" id="A0A517XTZ1"/>